<comment type="caution">
    <text evidence="1">The sequence shown here is derived from an EMBL/GenBank/DDBJ whole genome shotgun (WGS) entry which is preliminary data.</text>
</comment>
<sequence>MSQSMSLLLGLPKFAGNPDVQDLLSNLDRLFAVIMKSE</sequence>
<evidence type="ECO:0000313" key="2">
    <source>
        <dbReference type="Proteomes" id="UP000535078"/>
    </source>
</evidence>
<keyword evidence="2" id="KW-1185">Reference proteome</keyword>
<reference evidence="1 2" key="1">
    <citation type="submission" date="2020-03" db="EMBL/GenBank/DDBJ databases">
        <title>Genomic Encyclopedia of Type Strains, Phase IV (KMG-IV): sequencing the most valuable type-strain genomes for metagenomic binning, comparative biology and taxonomic classification.</title>
        <authorList>
            <person name="Goeker M."/>
        </authorList>
    </citation>
    <scope>NUCLEOTIDE SEQUENCE [LARGE SCALE GENOMIC DNA]</scope>
    <source>
        <strain evidence="1 2">DSM 25229</strain>
    </source>
</reference>
<accession>A0A7X5XUE8</accession>
<name>A0A7X5XUE8_9SPHN</name>
<protein>
    <submittedName>
        <fullName evidence="1">Uncharacterized protein</fullName>
    </submittedName>
</protein>
<dbReference type="EMBL" id="JAATIT010000002">
    <property type="protein sequence ID" value="NJB90007.1"/>
    <property type="molecule type" value="Genomic_DNA"/>
</dbReference>
<dbReference type="AlphaFoldDB" id="A0A7X5XUE8"/>
<organism evidence="1 2">
    <name type="scientific">Sphingopyxis italica</name>
    <dbReference type="NCBI Taxonomy" id="1129133"/>
    <lineage>
        <taxon>Bacteria</taxon>
        <taxon>Pseudomonadati</taxon>
        <taxon>Pseudomonadota</taxon>
        <taxon>Alphaproteobacteria</taxon>
        <taxon>Sphingomonadales</taxon>
        <taxon>Sphingomonadaceae</taxon>
        <taxon>Sphingopyxis</taxon>
    </lineage>
</organism>
<dbReference type="Proteomes" id="UP000535078">
    <property type="component" value="Unassembled WGS sequence"/>
</dbReference>
<proteinExistence type="predicted"/>
<evidence type="ECO:0000313" key="1">
    <source>
        <dbReference type="EMBL" id="NJB90007.1"/>
    </source>
</evidence>
<gene>
    <name evidence="1" type="ORF">GGR90_002182</name>
</gene>